<sequence>MFIAMAMLSALACRAFAEDASSIIWPEPGKRATISRPFAGSTITVGVSSRTAGAIDSLTWSGTQFINAYDHGRELQSASSYDGYGECLNPTEAGSDGDAKGLRSSSLLNALEIGPTTLLTRTQMAYFMSPGRPVGTCPRGPGPYKTSRSDDVLTKRVTLGAAGIANAIEYHATFTTAQTHASATFEVATAYMPPDFARFSSFDPTTGEATTLSSKPGEQGMPVIFSTADGSRAMGVYSPGLPQPTMPSLGYGSFDFSTLPGSGNATVKWNCVFRATAIPAGDHTYTCYVLVGTLQDVKAGMRALRTALVSIPAPIARSDAAPTVQAEIVTGVMLFVGTQPGCNAGEVTVDPSYKGCTTAPVGLTLALRSSTGDVAVYAGTEAGIDAGVVTSNPRHLNASTRPIGFLTNVGSGGIQLYVGTQGGCNAGVVSTNPAHLGCRSASLGAAAR</sequence>
<gene>
    <name evidence="2" type="ORF">AFCDBAGC_1293</name>
</gene>
<feature type="chain" id="PRO_5045790800" evidence="1">
    <location>
        <begin position="18"/>
        <end position="448"/>
    </location>
</feature>
<keyword evidence="3" id="KW-1185">Reference proteome</keyword>
<reference evidence="2 3" key="1">
    <citation type="journal article" date="2021" name="Front. Microbiol.">
        <title>Comprehensive Comparative Genomics and Phenotyping of Methylobacterium Species.</title>
        <authorList>
            <person name="Alessa O."/>
            <person name="Ogura Y."/>
            <person name="Fujitani Y."/>
            <person name="Takami H."/>
            <person name="Hayashi T."/>
            <person name="Sahin N."/>
            <person name="Tani A."/>
        </authorList>
    </citation>
    <scope>NUCLEOTIDE SEQUENCE [LARGE SCALE GENOMIC DNA]</scope>
    <source>
        <strain evidence="2 3">DSM 23679</strain>
    </source>
</reference>
<protein>
    <submittedName>
        <fullName evidence="2">Uncharacterized protein</fullName>
    </submittedName>
</protein>
<proteinExistence type="predicted"/>
<evidence type="ECO:0000313" key="2">
    <source>
        <dbReference type="EMBL" id="GJD43441.1"/>
    </source>
</evidence>
<accession>A0ABQ4QDZ8</accession>
<name>A0ABQ4QDZ8_9HYPH</name>
<feature type="signal peptide" evidence="1">
    <location>
        <begin position="1"/>
        <end position="17"/>
    </location>
</feature>
<organism evidence="2 3">
    <name type="scientific">Methylobacterium cerastii</name>
    <dbReference type="NCBI Taxonomy" id="932741"/>
    <lineage>
        <taxon>Bacteria</taxon>
        <taxon>Pseudomonadati</taxon>
        <taxon>Pseudomonadota</taxon>
        <taxon>Alphaproteobacteria</taxon>
        <taxon>Hyphomicrobiales</taxon>
        <taxon>Methylobacteriaceae</taxon>
        <taxon>Methylobacterium</taxon>
    </lineage>
</organism>
<comment type="caution">
    <text evidence="2">The sequence shown here is derived from an EMBL/GenBank/DDBJ whole genome shotgun (WGS) entry which is preliminary data.</text>
</comment>
<keyword evidence="1" id="KW-0732">Signal</keyword>
<evidence type="ECO:0000313" key="3">
    <source>
        <dbReference type="Proteomes" id="UP001055117"/>
    </source>
</evidence>
<dbReference type="RefSeq" id="WP_238271493.1">
    <property type="nucleotide sequence ID" value="NZ_BPQG01000014.1"/>
</dbReference>
<dbReference type="EMBL" id="BPQG01000014">
    <property type="protein sequence ID" value="GJD43441.1"/>
    <property type="molecule type" value="Genomic_DNA"/>
</dbReference>
<evidence type="ECO:0000256" key="1">
    <source>
        <dbReference type="SAM" id="SignalP"/>
    </source>
</evidence>
<dbReference type="Proteomes" id="UP001055117">
    <property type="component" value="Unassembled WGS sequence"/>
</dbReference>